<evidence type="ECO:0000256" key="7">
    <source>
        <dbReference type="ARBA" id="ARBA00023004"/>
    </source>
</evidence>
<dbReference type="PRINTS" id="PR00075">
    <property type="entry name" value="FACDDSATRASE"/>
</dbReference>
<dbReference type="GO" id="GO:0006633">
    <property type="term" value="P:fatty acid biosynthetic process"/>
    <property type="evidence" value="ECO:0007669"/>
    <property type="project" value="UniProtKB-KW"/>
</dbReference>
<evidence type="ECO:0000256" key="1">
    <source>
        <dbReference type="ARBA" id="ARBA00004141"/>
    </source>
</evidence>
<feature type="transmembrane region" description="Helical" evidence="11">
    <location>
        <begin position="171"/>
        <end position="194"/>
    </location>
</feature>
<keyword evidence="5 11" id="KW-1133">Transmembrane helix</keyword>
<evidence type="ECO:0000256" key="11">
    <source>
        <dbReference type="SAM" id="Phobius"/>
    </source>
</evidence>
<reference evidence="13" key="1">
    <citation type="submission" date="2018-05" db="EMBL/GenBank/DDBJ databases">
        <authorList>
            <person name="Lanie J.A."/>
            <person name="Ng W.-L."/>
            <person name="Kazmierczak K.M."/>
            <person name="Andrzejewski T.M."/>
            <person name="Davidsen T.M."/>
            <person name="Wayne K.J."/>
            <person name="Tettelin H."/>
            <person name="Glass J.I."/>
            <person name="Rusch D."/>
            <person name="Podicherti R."/>
            <person name="Tsui H.-C.T."/>
            <person name="Winkler M.E."/>
        </authorList>
    </citation>
    <scope>NUCLEOTIDE SEQUENCE</scope>
</reference>
<gene>
    <name evidence="13" type="ORF">METZ01_LOCUS286704</name>
</gene>
<keyword evidence="4" id="KW-0276">Fatty acid metabolism</keyword>
<evidence type="ECO:0000313" key="13">
    <source>
        <dbReference type="EMBL" id="SVC33850.1"/>
    </source>
</evidence>
<accession>A0A382LAZ7</accession>
<dbReference type="PANTHER" id="PTHR11351">
    <property type="entry name" value="ACYL-COA DESATURASE"/>
    <property type="match status" value="1"/>
</dbReference>
<evidence type="ECO:0000256" key="6">
    <source>
        <dbReference type="ARBA" id="ARBA00023002"/>
    </source>
</evidence>
<feature type="transmembrane region" description="Helical" evidence="11">
    <location>
        <begin position="35"/>
        <end position="56"/>
    </location>
</feature>
<evidence type="ECO:0000256" key="4">
    <source>
        <dbReference type="ARBA" id="ARBA00022832"/>
    </source>
</evidence>
<proteinExistence type="predicted"/>
<protein>
    <recommendedName>
        <fullName evidence="12">Fatty acid desaturase domain-containing protein</fullName>
    </recommendedName>
</protein>
<dbReference type="InterPro" id="IPR005804">
    <property type="entry name" value="FA_desaturase_dom"/>
</dbReference>
<dbReference type="Pfam" id="PF00487">
    <property type="entry name" value="FA_desaturase"/>
    <property type="match status" value="1"/>
</dbReference>
<evidence type="ECO:0000259" key="12">
    <source>
        <dbReference type="Pfam" id="PF00487"/>
    </source>
</evidence>
<keyword evidence="6" id="KW-0560">Oxidoreductase</keyword>
<feature type="transmembrane region" description="Helical" evidence="11">
    <location>
        <begin position="12"/>
        <end position="29"/>
    </location>
</feature>
<organism evidence="13">
    <name type="scientific">marine metagenome</name>
    <dbReference type="NCBI Taxonomy" id="408172"/>
    <lineage>
        <taxon>unclassified sequences</taxon>
        <taxon>metagenomes</taxon>
        <taxon>ecological metagenomes</taxon>
    </lineage>
</organism>
<feature type="transmembrane region" description="Helical" evidence="11">
    <location>
        <begin position="146"/>
        <end position="165"/>
    </location>
</feature>
<dbReference type="PANTHER" id="PTHR11351:SF31">
    <property type="entry name" value="DESATURASE 1, ISOFORM A-RELATED"/>
    <property type="match status" value="1"/>
</dbReference>
<evidence type="ECO:0000256" key="8">
    <source>
        <dbReference type="ARBA" id="ARBA00023098"/>
    </source>
</evidence>
<keyword evidence="9 11" id="KW-0472">Membrane</keyword>
<evidence type="ECO:0000256" key="9">
    <source>
        <dbReference type="ARBA" id="ARBA00023136"/>
    </source>
</evidence>
<name>A0A382LAZ7_9ZZZZ</name>
<dbReference type="GO" id="GO:0016717">
    <property type="term" value="F:oxidoreductase activity, acting on paired donors, with oxidation of a pair of donors resulting in the reduction of molecular oxygen to two molecules of water"/>
    <property type="evidence" value="ECO:0007669"/>
    <property type="project" value="InterPro"/>
</dbReference>
<keyword evidence="8" id="KW-0443">Lipid metabolism</keyword>
<evidence type="ECO:0000256" key="3">
    <source>
        <dbReference type="ARBA" id="ARBA00022692"/>
    </source>
</evidence>
<comment type="subcellular location">
    <subcellularLocation>
        <location evidence="1">Membrane</location>
        <topology evidence="1">Multi-pass membrane protein</topology>
    </subcellularLocation>
</comment>
<sequence>MKDLTHNQKVKTLQAFAWIGSIFTLTFYWNLQLLLWALFIGWLIHGLGLCVSMHRMITHRSFKPRNKFVKYFLCFLSTICTLGSVIAWPTTHRNHHTYTDTKKDPTYPHGSLWHTIKCFFYYFPTHDDYQGAMVVKDLVKDKDYSWFHRNYFNIILAYILVLGIINPLYIGYFYCVAMIPVFIGIGWVSVLAHLPKISFFGYKNYKTKGLSYNSHFWQLLTMGEGLHNNHHAKPADWNTAKKWHEFDIASLFIRLFRR</sequence>
<dbReference type="EMBL" id="UINC01085897">
    <property type="protein sequence ID" value="SVC33850.1"/>
    <property type="molecule type" value="Genomic_DNA"/>
</dbReference>
<dbReference type="AlphaFoldDB" id="A0A382LAZ7"/>
<feature type="domain" description="Fatty acid desaturase" evidence="12">
    <location>
        <begin position="34"/>
        <end position="237"/>
    </location>
</feature>
<dbReference type="InterPro" id="IPR015876">
    <property type="entry name" value="Acyl-CoA_DS"/>
</dbReference>
<feature type="transmembrane region" description="Helical" evidence="11">
    <location>
        <begin position="68"/>
        <end position="87"/>
    </location>
</feature>
<keyword evidence="3 11" id="KW-0812">Transmembrane</keyword>
<dbReference type="GO" id="GO:0016020">
    <property type="term" value="C:membrane"/>
    <property type="evidence" value="ECO:0007669"/>
    <property type="project" value="UniProtKB-SubCell"/>
</dbReference>
<evidence type="ECO:0000256" key="5">
    <source>
        <dbReference type="ARBA" id="ARBA00022989"/>
    </source>
</evidence>
<keyword evidence="2" id="KW-0444">Lipid biosynthesis</keyword>
<keyword evidence="7" id="KW-0408">Iron</keyword>
<keyword evidence="10" id="KW-0275">Fatty acid biosynthesis</keyword>
<dbReference type="CDD" id="cd03505">
    <property type="entry name" value="Delta9-FADS-like"/>
    <property type="match status" value="1"/>
</dbReference>
<evidence type="ECO:0000256" key="10">
    <source>
        <dbReference type="ARBA" id="ARBA00023160"/>
    </source>
</evidence>
<evidence type="ECO:0000256" key="2">
    <source>
        <dbReference type="ARBA" id="ARBA00022516"/>
    </source>
</evidence>